<organism evidence="1 2">
    <name type="scientific">Paenibacillus beijingensis</name>
    <dbReference type="NCBI Taxonomy" id="1126833"/>
    <lineage>
        <taxon>Bacteria</taxon>
        <taxon>Bacillati</taxon>
        <taxon>Bacillota</taxon>
        <taxon>Bacilli</taxon>
        <taxon>Bacillales</taxon>
        <taxon>Paenibacillaceae</taxon>
        <taxon>Paenibacillus</taxon>
    </lineage>
</organism>
<reference evidence="1 2" key="1">
    <citation type="journal article" date="2015" name="J. Biotechnol.">
        <title>Complete genome sequence of Paenibacillus beijingensis 7188(T) (=DSM 24997(T)), a novel rhizobacterium from jujube garden soil.</title>
        <authorList>
            <person name="Kwak Y."/>
            <person name="Shin J.H."/>
        </authorList>
    </citation>
    <scope>NUCLEOTIDE SEQUENCE [LARGE SCALE GENOMIC DNA]</scope>
    <source>
        <strain evidence="1 2">DSM 24997</strain>
    </source>
</reference>
<reference evidence="2" key="2">
    <citation type="submission" date="2015-03" db="EMBL/GenBank/DDBJ databases">
        <title>Genome sequence of Paenibacillus beijingensis strain DSM 24997T.</title>
        <authorList>
            <person name="Kwak Y."/>
            <person name="Shin J.-H."/>
        </authorList>
    </citation>
    <scope>NUCLEOTIDE SEQUENCE [LARGE SCALE GENOMIC DNA]</scope>
    <source>
        <strain evidence="2">DSM 24997</strain>
    </source>
</reference>
<evidence type="ECO:0000313" key="2">
    <source>
        <dbReference type="Proteomes" id="UP000032633"/>
    </source>
</evidence>
<dbReference type="STRING" id="1126833.VN24_05885"/>
<dbReference type="AlphaFoldDB" id="A0A0D5NQD8"/>
<gene>
    <name evidence="1" type="ORF">VN24_05885</name>
</gene>
<dbReference type="SUPFAM" id="SSF53448">
    <property type="entry name" value="Nucleotide-diphospho-sugar transferases"/>
    <property type="match status" value="1"/>
</dbReference>
<dbReference type="InterPro" id="IPR029044">
    <property type="entry name" value="Nucleotide-diphossugar_trans"/>
</dbReference>
<dbReference type="PATRIC" id="fig|1126833.4.peg.1279"/>
<name>A0A0D5NQD8_9BACL</name>
<evidence type="ECO:0008006" key="3">
    <source>
        <dbReference type="Google" id="ProtNLM"/>
    </source>
</evidence>
<dbReference type="KEGG" id="pbj:VN24_05885"/>
<dbReference type="EMBL" id="CP011058">
    <property type="protein sequence ID" value="AJY77539.1"/>
    <property type="molecule type" value="Genomic_DNA"/>
</dbReference>
<dbReference type="HOGENOM" id="CLU_1264823_0_0_9"/>
<accession>A0A0D5NQD8</accession>
<proteinExistence type="predicted"/>
<evidence type="ECO:0000313" key="1">
    <source>
        <dbReference type="EMBL" id="AJY77539.1"/>
    </source>
</evidence>
<keyword evidence="2" id="KW-1185">Reference proteome</keyword>
<dbReference type="Proteomes" id="UP000032633">
    <property type="component" value="Chromosome"/>
</dbReference>
<protein>
    <recommendedName>
        <fullName evidence="3">Glycosyltransferase 2-like domain-containing protein</fullName>
    </recommendedName>
</protein>
<sequence length="245" mass="27245">MRYLLGIGYVNRSDLLVKAVTSVSDLWKNVVVIDNSPSGSLQTEALLPEAVSVYTPPVPLTLPQTMNLLHRMAAERNCDAVLFMHNDAEAGAGTPNQLLKRLNNLQSTGTRWGAVTAVDNALSAYNMAAVRAVGPWDTVFPHYLADHDYLRRLKLSGYEVIQSDLPVHHHNNGGNTIKSNVHLKEMNDLNLPLYETYYNDKWGGKVGAEQYSLLFNQFPLNPVPDYLAFVDPENKELMINGSIHS</sequence>